<organism evidence="1 2">
    <name type="scientific">Gossypium trilobum</name>
    <dbReference type="NCBI Taxonomy" id="34281"/>
    <lineage>
        <taxon>Eukaryota</taxon>
        <taxon>Viridiplantae</taxon>
        <taxon>Streptophyta</taxon>
        <taxon>Embryophyta</taxon>
        <taxon>Tracheophyta</taxon>
        <taxon>Spermatophyta</taxon>
        <taxon>Magnoliopsida</taxon>
        <taxon>eudicotyledons</taxon>
        <taxon>Gunneridae</taxon>
        <taxon>Pentapetalae</taxon>
        <taxon>rosids</taxon>
        <taxon>malvids</taxon>
        <taxon>Malvales</taxon>
        <taxon>Malvaceae</taxon>
        <taxon>Malvoideae</taxon>
        <taxon>Gossypium</taxon>
    </lineage>
</organism>
<keyword evidence="2" id="KW-1185">Reference proteome</keyword>
<reference evidence="1 2" key="1">
    <citation type="journal article" date="2019" name="Genome Biol. Evol.">
        <title>Insights into the evolution of the New World diploid cottons (Gossypium, subgenus Houzingenia) based on genome sequencing.</title>
        <authorList>
            <person name="Grover C.E."/>
            <person name="Arick M.A. 2nd"/>
            <person name="Thrash A."/>
            <person name="Conover J.L."/>
            <person name="Sanders W.S."/>
            <person name="Peterson D.G."/>
            <person name="Frelichowski J.E."/>
            <person name="Scheffler J.A."/>
            <person name="Scheffler B.E."/>
            <person name="Wendel J.F."/>
        </authorList>
    </citation>
    <scope>NUCLEOTIDE SEQUENCE [LARGE SCALE GENOMIC DNA]</scope>
    <source>
        <strain evidence="1">8</strain>
        <tissue evidence="1">Leaf</tissue>
    </source>
</reference>
<name>A0A7J9ERC8_9ROSI</name>
<evidence type="ECO:0000313" key="1">
    <source>
        <dbReference type="EMBL" id="MBA0775596.1"/>
    </source>
</evidence>
<accession>A0A7J9ERC8</accession>
<sequence length="46" mass="5326">MVESFSSPYPAKCTISSLLENSYSVGLFFLCWGKCKELREEEEEEE</sequence>
<dbReference type="EMBL" id="JABEZW010000009">
    <property type="protein sequence ID" value="MBA0775596.1"/>
    <property type="molecule type" value="Genomic_DNA"/>
</dbReference>
<dbReference type="AlphaFoldDB" id="A0A7J9ERC8"/>
<gene>
    <name evidence="1" type="ORF">Gotri_010722</name>
</gene>
<dbReference type="Proteomes" id="UP000593568">
    <property type="component" value="Unassembled WGS sequence"/>
</dbReference>
<protein>
    <submittedName>
        <fullName evidence="1">Uncharacterized protein</fullName>
    </submittedName>
</protein>
<proteinExistence type="predicted"/>
<evidence type="ECO:0000313" key="2">
    <source>
        <dbReference type="Proteomes" id="UP000593568"/>
    </source>
</evidence>
<comment type="caution">
    <text evidence="1">The sequence shown here is derived from an EMBL/GenBank/DDBJ whole genome shotgun (WGS) entry which is preliminary data.</text>
</comment>